<dbReference type="Gene3D" id="3.80.10.10">
    <property type="entry name" value="Ribonuclease Inhibitor"/>
    <property type="match status" value="3"/>
</dbReference>
<evidence type="ECO:0000256" key="22">
    <source>
        <dbReference type="SAM" id="SignalP"/>
    </source>
</evidence>
<comment type="catalytic activity">
    <reaction evidence="18">
        <text>L-threonyl-[protein] + ATP = O-phospho-L-threonyl-[protein] + ADP + H(+)</text>
        <dbReference type="Rhea" id="RHEA:46608"/>
        <dbReference type="Rhea" id="RHEA-COMP:11060"/>
        <dbReference type="Rhea" id="RHEA-COMP:11605"/>
        <dbReference type="ChEBI" id="CHEBI:15378"/>
        <dbReference type="ChEBI" id="CHEBI:30013"/>
        <dbReference type="ChEBI" id="CHEBI:30616"/>
        <dbReference type="ChEBI" id="CHEBI:61977"/>
        <dbReference type="ChEBI" id="CHEBI:456216"/>
        <dbReference type="EC" id="2.7.11.1"/>
    </reaction>
</comment>
<keyword evidence="7" id="KW-0808">Transferase</keyword>
<dbReference type="InterPro" id="IPR051824">
    <property type="entry name" value="LRR_Rcpt-Like_S/T_Kinase"/>
</dbReference>
<evidence type="ECO:0000256" key="6">
    <source>
        <dbReference type="ARBA" id="ARBA00022614"/>
    </source>
</evidence>
<evidence type="ECO:0000256" key="17">
    <source>
        <dbReference type="ARBA" id="ARBA00023180"/>
    </source>
</evidence>
<feature type="transmembrane region" description="Helical" evidence="21">
    <location>
        <begin position="610"/>
        <end position="634"/>
    </location>
</feature>
<dbReference type="CDD" id="cd14066">
    <property type="entry name" value="STKc_IRAK"/>
    <property type="match status" value="1"/>
</dbReference>
<dbReference type="AlphaFoldDB" id="A0A9W3C7J9"/>
<feature type="binding site" evidence="20">
    <location>
        <position position="700"/>
    </location>
    <ligand>
        <name>ATP</name>
        <dbReference type="ChEBI" id="CHEBI:30616"/>
    </ligand>
</feature>
<evidence type="ECO:0000256" key="19">
    <source>
        <dbReference type="ARBA" id="ARBA00048679"/>
    </source>
</evidence>
<evidence type="ECO:0000313" key="24">
    <source>
        <dbReference type="Proteomes" id="UP000504610"/>
    </source>
</evidence>
<organism evidence="24 25">
    <name type="scientific">Raphanus sativus</name>
    <name type="common">Radish</name>
    <name type="synonym">Raphanus raphanistrum var. sativus</name>
    <dbReference type="NCBI Taxonomy" id="3726"/>
    <lineage>
        <taxon>Eukaryota</taxon>
        <taxon>Viridiplantae</taxon>
        <taxon>Streptophyta</taxon>
        <taxon>Embryophyta</taxon>
        <taxon>Tracheophyta</taxon>
        <taxon>Spermatophyta</taxon>
        <taxon>Magnoliopsida</taxon>
        <taxon>eudicotyledons</taxon>
        <taxon>Gunneridae</taxon>
        <taxon>Pentapetalae</taxon>
        <taxon>rosids</taxon>
        <taxon>malvids</taxon>
        <taxon>Brassicales</taxon>
        <taxon>Brassicaceae</taxon>
        <taxon>Brassiceae</taxon>
        <taxon>Raphanus</taxon>
    </lineage>
</organism>
<keyword evidence="16" id="KW-0675">Receptor</keyword>
<dbReference type="PANTHER" id="PTHR48006">
    <property type="entry name" value="LEUCINE-RICH REPEAT-CONTAINING PROTEIN DDB_G0281931-RELATED"/>
    <property type="match status" value="1"/>
</dbReference>
<dbReference type="Gene3D" id="3.30.200.20">
    <property type="entry name" value="Phosphorylase Kinase, domain 1"/>
    <property type="match status" value="1"/>
</dbReference>
<evidence type="ECO:0000256" key="16">
    <source>
        <dbReference type="ARBA" id="ARBA00023170"/>
    </source>
</evidence>
<evidence type="ECO:0000256" key="12">
    <source>
        <dbReference type="ARBA" id="ARBA00022777"/>
    </source>
</evidence>
<dbReference type="InterPro" id="IPR032675">
    <property type="entry name" value="LRR_dom_sf"/>
</dbReference>
<dbReference type="InterPro" id="IPR017441">
    <property type="entry name" value="Protein_kinase_ATP_BS"/>
</dbReference>
<protein>
    <recommendedName>
        <fullName evidence="3">non-specific serine/threonine protein kinase</fullName>
        <ecNumber evidence="3">2.7.11.1</ecNumber>
    </recommendedName>
</protein>
<dbReference type="InterPro" id="IPR001611">
    <property type="entry name" value="Leu-rich_rpt"/>
</dbReference>
<reference evidence="25" key="2">
    <citation type="submission" date="2025-08" db="UniProtKB">
        <authorList>
            <consortium name="RefSeq"/>
        </authorList>
    </citation>
    <scope>IDENTIFICATION</scope>
    <source>
        <tissue evidence="25">Leaf</tissue>
    </source>
</reference>
<reference evidence="24" key="1">
    <citation type="journal article" date="2019" name="Database">
        <title>The radish genome database (RadishGD): an integrated information resource for radish genomics.</title>
        <authorList>
            <person name="Yu H.J."/>
            <person name="Baek S."/>
            <person name="Lee Y.J."/>
            <person name="Cho A."/>
            <person name="Mun J.H."/>
        </authorList>
    </citation>
    <scope>NUCLEOTIDE SEQUENCE [LARGE SCALE GENOMIC DNA]</scope>
    <source>
        <strain evidence="24">cv. WK10039</strain>
    </source>
</reference>
<dbReference type="Pfam" id="PF00069">
    <property type="entry name" value="Pkinase"/>
    <property type="match status" value="1"/>
</dbReference>
<proteinExistence type="inferred from homology"/>
<feature type="signal peptide" evidence="22">
    <location>
        <begin position="1"/>
        <end position="26"/>
    </location>
</feature>
<accession>A0A9W3C7J9</accession>
<evidence type="ECO:0000256" key="11">
    <source>
        <dbReference type="ARBA" id="ARBA00022741"/>
    </source>
</evidence>
<evidence type="ECO:0000256" key="15">
    <source>
        <dbReference type="ARBA" id="ARBA00023136"/>
    </source>
</evidence>
<dbReference type="InterPro" id="IPR021720">
    <property type="entry name" value="Malectin_dom"/>
</dbReference>
<keyword evidence="5" id="KW-0597">Phosphoprotein</keyword>
<dbReference type="GO" id="GO:0016020">
    <property type="term" value="C:membrane"/>
    <property type="evidence" value="ECO:0007669"/>
    <property type="project" value="UniProtKB-SubCell"/>
</dbReference>
<evidence type="ECO:0000256" key="13">
    <source>
        <dbReference type="ARBA" id="ARBA00022840"/>
    </source>
</evidence>
<comment type="catalytic activity">
    <reaction evidence="19">
        <text>L-seryl-[protein] + ATP = O-phospho-L-seryl-[protein] + ADP + H(+)</text>
        <dbReference type="Rhea" id="RHEA:17989"/>
        <dbReference type="Rhea" id="RHEA-COMP:9863"/>
        <dbReference type="Rhea" id="RHEA-COMP:11604"/>
        <dbReference type="ChEBI" id="CHEBI:15378"/>
        <dbReference type="ChEBI" id="CHEBI:29999"/>
        <dbReference type="ChEBI" id="CHEBI:30616"/>
        <dbReference type="ChEBI" id="CHEBI:83421"/>
        <dbReference type="ChEBI" id="CHEBI:456216"/>
        <dbReference type="EC" id="2.7.11.1"/>
    </reaction>
</comment>
<dbReference type="FunFam" id="1.10.510.10:FF:000044">
    <property type="entry name" value="Putative LRR receptor-like serine/threonine-protein kinase"/>
    <property type="match status" value="1"/>
</dbReference>
<dbReference type="Pfam" id="PF11721">
    <property type="entry name" value="Malectin"/>
    <property type="match status" value="1"/>
</dbReference>
<evidence type="ECO:0000256" key="1">
    <source>
        <dbReference type="ARBA" id="ARBA00004479"/>
    </source>
</evidence>
<dbReference type="SUPFAM" id="SSF52058">
    <property type="entry name" value="L domain-like"/>
    <property type="match status" value="1"/>
</dbReference>
<keyword evidence="17" id="KW-0325">Glycoprotein</keyword>
<gene>
    <name evidence="25" type="primary">LOC108835763</name>
</gene>
<keyword evidence="15 21" id="KW-0472">Membrane</keyword>
<dbReference type="GeneID" id="108835763"/>
<dbReference type="EC" id="2.7.11.1" evidence="3"/>
<dbReference type="FunFam" id="3.80.10.10:FF:000041">
    <property type="entry name" value="LRR receptor-like serine/threonine-protein kinase ERECTA"/>
    <property type="match status" value="2"/>
</dbReference>
<evidence type="ECO:0000256" key="14">
    <source>
        <dbReference type="ARBA" id="ARBA00022989"/>
    </source>
</evidence>
<name>A0A9W3C7J9_RAPSA</name>
<evidence type="ECO:0000256" key="18">
    <source>
        <dbReference type="ARBA" id="ARBA00047899"/>
    </source>
</evidence>
<keyword evidence="13 20" id="KW-0067">ATP-binding</keyword>
<keyword evidence="6" id="KW-0433">Leucine-rich repeat</keyword>
<evidence type="ECO:0000256" key="9">
    <source>
        <dbReference type="ARBA" id="ARBA00022729"/>
    </source>
</evidence>
<comment type="similarity">
    <text evidence="2">Belongs to the RLP family.</text>
</comment>
<dbReference type="PROSITE" id="PS00107">
    <property type="entry name" value="PROTEIN_KINASE_ATP"/>
    <property type="match status" value="1"/>
</dbReference>
<evidence type="ECO:0000256" key="4">
    <source>
        <dbReference type="ARBA" id="ARBA00022527"/>
    </source>
</evidence>
<evidence type="ECO:0000256" key="10">
    <source>
        <dbReference type="ARBA" id="ARBA00022737"/>
    </source>
</evidence>
<evidence type="ECO:0000256" key="8">
    <source>
        <dbReference type="ARBA" id="ARBA00022692"/>
    </source>
</evidence>
<evidence type="ECO:0000259" key="23">
    <source>
        <dbReference type="PROSITE" id="PS50011"/>
    </source>
</evidence>
<dbReference type="PROSITE" id="PS50011">
    <property type="entry name" value="PROTEIN_KINASE_DOM"/>
    <property type="match status" value="1"/>
</dbReference>
<sequence>MWTVSSALVLFFTIITSFFSTLTTSASPALHPDELKALGEIASTLGIKRLNLSDGDPCLLKTLKIGLVSNSDSDMENIVACDCSFNNNMTCHIIELKLKSLSLSGKLPPELAKLQHLQKINLCRNYLSGSIPMEWASLPNLTYMSFCANRLSGPLPPGLQNFKSLQFLGVEANQFSGPIPDELGNMINLTGLELASNHFTGSLPSSLARLVNLDKFRISENNFSGTIPEYIGNWSRLQRLDLQASGLTGPFPDAVARLENLTYLFISDMTGINSFPNISSQTIKDLMLRNVSMSGQIPSYIWSKPDLRSLDLSFNKLTGEVLGINLAPKFTYLTGNMLSGEIKSGVYLNSRSNIDLSYNNFSWPSSCQERSNINTYRSSSLKNTLTGLLPCAGPITCKHYKRSLHINCGGETVTVTNSIGKITYQADNSDKVKAATNEHFKNWGISNTGDFMDDSSDEDTYIISTSSRLPGDSPDLYKTARRSALSLVYYSFCLENGEYNLKLHFMEIQFSDQELYSRLGRRIFDVYVQGKLFLRDFNIRKEANGTLKSIVKELKAVNVTDHKLEIWLYWAGKGTTLIPKRGNYGPLISAISLCHSMEQHCGVEKTKHHISYALIFGITGPLIAIFLLALGFYAQRKCRRDKKKRERDLRAQGLQTVCFTWRQLQAATNNFDEANKLGEGGFGSVFKGELTDGTIIAVKKLSSKSCQGNREFVNEIGMISGLNHPNLVKLYGCCVEKDQLLLVYEYMENNSLALALSGNSSLKLDWAARKKICTGTARGLDFLHEGAAIRMIHRDIKTPNVLLDADLNAKISDFGLARLHEEEHTHISTKVAGTIGYMAPEYALMGHLTEKADVYSFGVVAMEIVSGKSNTTQKGSDDNAPLIKWAMTLQQKGDIMEIVDPKLEGEFNSLEAERMIRVALVCTNSSPSLRPTMSEAVQMLEGDIEVTQVMSDHGIYGHNWSILKLRDADTQGSSSTSGVTDQTASTMKSSVSSSDLYPLYPESVILNSTVELASSSVSYQKMCTSPCLFWSVKLSYS</sequence>
<dbReference type="SMART" id="SM00220">
    <property type="entry name" value="S_TKc"/>
    <property type="match status" value="1"/>
</dbReference>
<dbReference type="FunFam" id="3.30.200.20:FF:000217">
    <property type="entry name" value="probable LRR receptor-like serine/threonine-protein kinase At1g53430"/>
    <property type="match status" value="1"/>
</dbReference>
<evidence type="ECO:0000256" key="5">
    <source>
        <dbReference type="ARBA" id="ARBA00022553"/>
    </source>
</evidence>
<dbReference type="Gene3D" id="1.10.510.10">
    <property type="entry name" value="Transferase(Phosphotransferase) domain 1"/>
    <property type="match status" value="1"/>
</dbReference>
<keyword evidence="24" id="KW-1185">Reference proteome</keyword>
<feature type="domain" description="Protein kinase" evidence="23">
    <location>
        <begin position="671"/>
        <end position="956"/>
    </location>
</feature>
<dbReference type="Pfam" id="PF00560">
    <property type="entry name" value="LRR_1"/>
    <property type="match status" value="3"/>
</dbReference>
<dbReference type="InterPro" id="IPR008271">
    <property type="entry name" value="Ser/Thr_kinase_AS"/>
</dbReference>
<keyword evidence="4" id="KW-0723">Serine/threonine-protein kinase</keyword>
<evidence type="ECO:0000256" key="2">
    <source>
        <dbReference type="ARBA" id="ARBA00009592"/>
    </source>
</evidence>
<dbReference type="RefSeq" id="XP_056847551.1">
    <property type="nucleotide sequence ID" value="XM_056991571.1"/>
</dbReference>
<feature type="chain" id="PRO_5040980481" description="non-specific serine/threonine protein kinase" evidence="22">
    <location>
        <begin position="27"/>
        <end position="1037"/>
    </location>
</feature>
<evidence type="ECO:0000256" key="21">
    <source>
        <dbReference type="SAM" id="Phobius"/>
    </source>
</evidence>
<dbReference type="GO" id="GO:0005524">
    <property type="term" value="F:ATP binding"/>
    <property type="evidence" value="ECO:0007669"/>
    <property type="project" value="UniProtKB-UniRule"/>
</dbReference>
<evidence type="ECO:0000256" key="3">
    <source>
        <dbReference type="ARBA" id="ARBA00012513"/>
    </source>
</evidence>
<dbReference type="OrthoDB" id="1938112at2759"/>
<dbReference type="FunFam" id="2.60.120.430:FF:000004">
    <property type="entry name" value="Putative leucine-rich repeat receptor-like serine/threonine-protein kinase"/>
    <property type="match status" value="1"/>
</dbReference>
<keyword evidence="12" id="KW-0418">Kinase</keyword>
<keyword evidence="14 21" id="KW-1133">Transmembrane helix</keyword>
<evidence type="ECO:0000256" key="7">
    <source>
        <dbReference type="ARBA" id="ARBA00022679"/>
    </source>
</evidence>
<evidence type="ECO:0000313" key="25">
    <source>
        <dbReference type="RefSeq" id="XP_056847551.1"/>
    </source>
</evidence>
<keyword evidence="8 21" id="KW-0812">Transmembrane</keyword>
<dbReference type="InterPro" id="IPR000719">
    <property type="entry name" value="Prot_kinase_dom"/>
</dbReference>
<evidence type="ECO:0000256" key="20">
    <source>
        <dbReference type="PROSITE-ProRule" id="PRU10141"/>
    </source>
</evidence>
<dbReference type="Gene3D" id="2.60.120.430">
    <property type="entry name" value="Galactose-binding lectin"/>
    <property type="match status" value="1"/>
</dbReference>
<dbReference type="InterPro" id="IPR011009">
    <property type="entry name" value="Kinase-like_dom_sf"/>
</dbReference>
<dbReference type="PANTHER" id="PTHR48006:SF66">
    <property type="entry name" value="PROTEIN KINASE DOMAIN-CONTAINING PROTEIN"/>
    <property type="match status" value="1"/>
</dbReference>
<dbReference type="GO" id="GO:0004674">
    <property type="term" value="F:protein serine/threonine kinase activity"/>
    <property type="evidence" value="ECO:0007669"/>
    <property type="project" value="UniProtKB-KW"/>
</dbReference>
<dbReference type="SUPFAM" id="SSF56112">
    <property type="entry name" value="Protein kinase-like (PK-like)"/>
    <property type="match status" value="1"/>
</dbReference>
<dbReference type="PROSITE" id="PS00108">
    <property type="entry name" value="PROTEIN_KINASE_ST"/>
    <property type="match status" value="1"/>
</dbReference>
<keyword evidence="9 22" id="KW-0732">Signal</keyword>
<comment type="subcellular location">
    <subcellularLocation>
        <location evidence="1">Membrane</location>
        <topology evidence="1">Single-pass type I membrane protein</topology>
    </subcellularLocation>
</comment>
<dbReference type="Proteomes" id="UP000504610">
    <property type="component" value="Chromosome 8"/>
</dbReference>
<keyword evidence="11 20" id="KW-0547">Nucleotide-binding</keyword>
<keyword evidence="10" id="KW-0677">Repeat</keyword>